<feature type="transmembrane region" description="Helical" evidence="1">
    <location>
        <begin position="20"/>
        <end position="40"/>
    </location>
</feature>
<keyword evidence="3" id="KW-1185">Reference proteome</keyword>
<name>A0A9Q1CTT8_HOLLE</name>
<evidence type="ECO:0000313" key="2">
    <source>
        <dbReference type="EMBL" id="KAJ8051006.1"/>
    </source>
</evidence>
<accession>A0A9Q1CTT8</accession>
<keyword evidence="1" id="KW-1133">Transmembrane helix</keyword>
<keyword evidence="1" id="KW-0472">Membrane</keyword>
<reference evidence="2" key="1">
    <citation type="submission" date="2021-10" db="EMBL/GenBank/DDBJ databases">
        <title>Tropical sea cucumber genome reveals ecological adaptation and Cuvierian tubules defense mechanism.</title>
        <authorList>
            <person name="Chen T."/>
        </authorList>
    </citation>
    <scope>NUCLEOTIDE SEQUENCE</scope>
    <source>
        <strain evidence="2">Nanhai2018</strain>
        <tissue evidence="2">Muscle</tissue>
    </source>
</reference>
<evidence type="ECO:0000313" key="3">
    <source>
        <dbReference type="Proteomes" id="UP001152320"/>
    </source>
</evidence>
<keyword evidence="1" id="KW-0812">Transmembrane</keyword>
<dbReference type="EMBL" id="JAIZAY010000001">
    <property type="protein sequence ID" value="KAJ8051006.1"/>
    <property type="molecule type" value="Genomic_DNA"/>
</dbReference>
<dbReference type="AlphaFoldDB" id="A0A9Q1CTT8"/>
<protein>
    <submittedName>
        <fullName evidence="2">Uncharacterized protein</fullName>
    </submittedName>
</protein>
<gene>
    <name evidence="2" type="ORF">HOLleu_04413</name>
</gene>
<proteinExistence type="predicted"/>
<organism evidence="2 3">
    <name type="scientific">Holothuria leucospilota</name>
    <name type="common">Black long sea cucumber</name>
    <name type="synonym">Mertensiothuria leucospilota</name>
    <dbReference type="NCBI Taxonomy" id="206669"/>
    <lineage>
        <taxon>Eukaryota</taxon>
        <taxon>Metazoa</taxon>
        <taxon>Echinodermata</taxon>
        <taxon>Eleutherozoa</taxon>
        <taxon>Echinozoa</taxon>
        <taxon>Holothuroidea</taxon>
        <taxon>Aspidochirotacea</taxon>
        <taxon>Aspidochirotida</taxon>
        <taxon>Holothuriidae</taxon>
        <taxon>Holothuria</taxon>
    </lineage>
</organism>
<evidence type="ECO:0000256" key="1">
    <source>
        <dbReference type="SAM" id="Phobius"/>
    </source>
</evidence>
<comment type="caution">
    <text evidence="2">The sequence shown here is derived from an EMBL/GenBank/DDBJ whole genome shotgun (WGS) entry which is preliminary data.</text>
</comment>
<sequence>MTFEIVFTFLAQWIILNLTPSWYSAIGGFFITVACIGITLTKDEVGSCNEEEEEQNLLQE</sequence>
<dbReference type="Proteomes" id="UP001152320">
    <property type="component" value="Chromosome 1"/>
</dbReference>
<dbReference type="OrthoDB" id="10635604at2759"/>